<organism evidence="3 4">
    <name type="scientific">Apolygus lucorum</name>
    <name type="common">Small green plant bug</name>
    <name type="synonym">Lygocoris lucorum</name>
    <dbReference type="NCBI Taxonomy" id="248454"/>
    <lineage>
        <taxon>Eukaryota</taxon>
        <taxon>Metazoa</taxon>
        <taxon>Ecdysozoa</taxon>
        <taxon>Arthropoda</taxon>
        <taxon>Hexapoda</taxon>
        <taxon>Insecta</taxon>
        <taxon>Pterygota</taxon>
        <taxon>Neoptera</taxon>
        <taxon>Paraneoptera</taxon>
        <taxon>Hemiptera</taxon>
        <taxon>Heteroptera</taxon>
        <taxon>Panheteroptera</taxon>
        <taxon>Cimicomorpha</taxon>
        <taxon>Miridae</taxon>
        <taxon>Mirini</taxon>
        <taxon>Apolygus</taxon>
    </lineage>
</organism>
<dbReference type="InterPro" id="IPR002048">
    <property type="entry name" value="EF_hand_dom"/>
</dbReference>
<keyword evidence="4" id="KW-1185">Reference proteome</keyword>
<keyword evidence="1" id="KW-0677">Repeat</keyword>
<name>A0A6A4KJP5_APOLU</name>
<dbReference type="EMBL" id="WIXP02000002">
    <property type="protein sequence ID" value="KAF6215448.1"/>
    <property type="molecule type" value="Genomic_DNA"/>
</dbReference>
<evidence type="ECO:0000313" key="4">
    <source>
        <dbReference type="Proteomes" id="UP000466442"/>
    </source>
</evidence>
<dbReference type="PANTHER" id="PTHR46763">
    <property type="entry name" value="DYNEIN REGULATORY COMPLEX PROTEIN 8"/>
    <property type="match status" value="1"/>
</dbReference>
<gene>
    <name evidence="3" type="ORF">GE061_010201</name>
</gene>
<sequence>MSEVPTTPEKQKGEDSLPSAQPVAAEHRPSSGRPSSANAEGGIRKSVATLDPQSQARADMMAELEKKVVEAFEIFDHAANKTVDVREVGTILRSLGCVPTEAEIQEIIVSVEDQESPGSVHLDRFLGHVVNIISEYKMQPASAEELLKAFQTLDLEGTGYITKDMMAVLMKEGSEPFTDEELEEMMGAAVEPGTDNINYELYINQIMGVRNELGSIYEMIPKPKKKKIEYKKLI</sequence>
<evidence type="ECO:0000259" key="2">
    <source>
        <dbReference type="PROSITE" id="PS50222"/>
    </source>
</evidence>
<dbReference type="GO" id="GO:0005509">
    <property type="term" value="F:calcium ion binding"/>
    <property type="evidence" value="ECO:0007669"/>
    <property type="project" value="InterPro"/>
</dbReference>
<proteinExistence type="predicted"/>
<reference evidence="3" key="1">
    <citation type="journal article" date="2021" name="Mol. Ecol. Resour.">
        <title>Apolygus lucorum genome provides insights into omnivorousness and mesophyll feeding.</title>
        <authorList>
            <person name="Liu Y."/>
            <person name="Liu H."/>
            <person name="Wang H."/>
            <person name="Huang T."/>
            <person name="Liu B."/>
            <person name="Yang B."/>
            <person name="Yin L."/>
            <person name="Li B."/>
            <person name="Zhang Y."/>
            <person name="Zhang S."/>
            <person name="Jiang F."/>
            <person name="Zhang X."/>
            <person name="Ren Y."/>
            <person name="Wang B."/>
            <person name="Wang S."/>
            <person name="Lu Y."/>
            <person name="Wu K."/>
            <person name="Fan W."/>
            <person name="Wang G."/>
        </authorList>
    </citation>
    <scope>NUCLEOTIDE SEQUENCE</scope>
    <source>
        <strain evidence="3">12Hb</strain>
    </source>
</reference>
<dbReference type="InterPro" id="IPR011992">
    <property type="entry name" value="EF-hand-dom_pair"/>
</dbReference>
<dbReference type="PROSITE" id="PS50222">
    <property type="entry name" value="EF_HAND_2"/>
    <property type="match status" value="2"/>
</dbReference>
<protein>
    <recommendedName>
        <fullName evidence="2">EF-hand domain-containing protein</fullName>
    </recommendedName>
</protein>
<evidence type="ECO:0000313" key="3">
    <source>
        <dbReference type="EMBL" id="KAF6215448.1"/>
    </source>
</evidence>
<accession>A0A6A4KJP5</accession>
<dbReference type="AlphaFoldDB" id="A0A6A4KJP5"/>
<dbReference type="PANTHER" id="PTHR46763:SF1">
    <property type="entry name" value="DYNEIN REGULATORY COMPLEX PROTEIN 8"/>
    <property type="match status" value="1"/>
</dbReference>
<dbReference type="Proteomes" id="UP000466442">
    <property type="component" value="Unassembled WGS sequence"/>
</dbReference>
<dbReference type="Gene3D" id="1.10.238.10">
    <property type="entry name" value="EF-hand"/>
    <property type="match status" value="2"/>
</dbReference>
<dbReference type="OrthoDB" id="10260307at2759"/>
<feature type="domain" description="EF-hand" evidence="2">
    <location>
        <begin position="63"/>
        <end position="98"/>
    </location>
</feature>
<dbReference type="FunFam" id="1.10.238.10:FF:000178">
    <property type="entry name" value="Calmodulin-2 A"/>
    <property type="match status" value="1"/>
</dbReference>
<comment type="caution">
    <text evidence="3">The sequence shown here is derived from an EMBL/GenBank/DDBJ whole genome shotgun (WGS) entry which is preliminary data.</text>
</comment>
<dbReference type="SUPFAM" id="SSF47473">
    <property type="entry name" value="EF-hand"/>
    <property type="match status" value="1"/>
</dbReference>
<feature type="domain" description="EF-hand" evidence="2">
    <location>
        <begin position="141"/>
        <end position="176"/>
    </location>
</feature>
<dbReference type="CDD" id="cd00051">
    <property type="entry name" value="EFh"/>
    <property type="match status" value="1"/>
</dbReference>
<evidence type="ECO:0000256" key="1">
    <source>
        <dbReference type="ARBA" id="ARBA00022737"/>
    </source>
</evidence>
<dbReference type="GO" id="GO:0043226">
    <property type="term" value="C:organelle"/>
    <property type="evidence" value="ECO:0007669"/>
    <property type="project" value="UniProtKB-ARBA"/>
</dbReference>